<evidence type="ECO:0000313" key="3">
    <source>
        <dbReference type="Proteomes" id="UP001172457"/>
    </source>
</evidence>
<evidence type="ECO:0000256" key="1">
    <source>
        <dbReference type="SAM" id="MobiDB-lite"/>
    </source>
</evidence>
<accession>A0AA38SA16</accession>
<reference evidence="2" key="1">
    <citation type="submission" date="2023-03" db="EMBL/GenBank/DDBJ databases">
        <title>Chromosome-scale reference genome and RAD-based genetic map of yellow starthistle (Centaurea solstitialis) reveal putative structural variation and QTLs associated with invader traits.</title>
        <authorList>
            <person name="Reatini B."/>
            <person name="Cang F.A."/>
            <person name="Jiang Q."/>
            <person name="Mckibben M.T.W."/>
            <person name="Barker M.S."/>
            <person name="Rieseberg L.H."/>
            <person name="Dlugosch K.M."/>
        </authorList>
    </citation>
    <scope>NUCLEOTIDE SEQUENCE</scope>
    <source>
        <strain evidence="2">CAN-66</strain>
        <tissue evidence="2">Leaf</tissue>
    </source>
</reference>
<dbReference type="AlphaFoldDB" id="A0AA38SA16"/>
<feature type="region of interest" description="Disordered" evidence="1">
    <location>
        <begin position="114"/>
        <end position="138"/>
    </location>
</feature>
<feature type="region of interest" description="Disordered" evidence="1">
    <location>
        <begin position="288"/>
        <end position="348"/>
    </location>
</feature>
<comment type="caution">
    <text evidence="2">The sequence shown here is derived from an EMBL/GenBank/DDBJ whole genome shotgun (WGS) entry which is preliminary data.</text>
</comment>
<organism evidence="2 3">
    <name type="scientific">Centaurea solstitialis</name>
    <name type="common">yellow star-thistle</name>
    <dbReference type="NCBI Taxonomy" id="347529"/>
    <lineage>
        <taxon>Eukaryota</taxon>
        <taxon>Viridiplantae</taxon>
        <taxon>Streptophyta</taxon>
        <taxon>Embryophyta</taxon>
        <taxon>Tracheophyta</taxon>
        <taxon>Spermatophyta</taxon>
        <taxon>Magnoliopsida</taxon>
        <taxon>eudicotyledons</taxon>
        <taxon>Gunneridae</taxon>
        <taxon>Pentapetalae</taxon>
        <taxon>asterids</taxon>
        <taxon>campanulids</taxon>
        <taxon>Asterales</taxon>
        <taxon>Asteraceae</taxon>
        <taxon>Carduoideae</taxon>
        <taxon>Cardueae</taxon>
        <taxon>Centaureinae</taxon>
        <taxon>Centaurea</taxon>
    </lineage>
</organism>
<dbReference type="EMBL" id="JARYMX010000008">
    <property type="protein sequence ID" value="KAJ9538965.1"/>
    <property type="molecule type" value="Genomic_DNA"/>
</dbReference>
<evidence type="ECO:0000313" key="2">
    <source>
        <dbReference type="EMBL" id="KAJ9538965.1"/>
    </source>
</evidence>
<gene>
    <name evidence="2" type="ORF">OSB04_031698</name>
</gene>
<dbReference type="PANTHER" id="PTHR45023:SF4">
    <property type="entry name" value="GLYCINE-RICH PROTEIN-RELATED"/>
    <property type="match status" value="1"/>
</dbReference>
<dbReference type="Proteomes" id="UP001172457">
    <property type="component" value="Chromosome 8"/>
</dbReference>
<feature type="compositionally biased region" description="Polar residues" evidence="1">
    <location>
        <begin position="117"/>
        <end position="138"/>
    </location>
</feature>
<feature type="compositionally biased region" description="Basic and acidic residues" evidence="1">
    <location>
        <begin position="294"/>
        <end position="306"/>
    </location>
</feature>
<keyword evidence="3" id="KW-1185">Reference proteome</keyword>
<proteinExistence type="predicted"/>
<evidence type="ECO:0008006" key="4">
    <source>
        <dbReference type="Google" id="ProtNLM"/>
    </source>
</evidence>
<sequence length="415" mass="47535">MSYTTVPFYSPEESLRLIMGKWKLTGQNYPVWKLHFDNVLRGQDKLYVINKALSRPKSNAPEEEFAEYFRFMADESDVMSILSFSASPEFTVDLRVKFYHEVVKGIENQIGSEYPDSFQNYPNTQHETSQLPSSDNDVIPENVQTTQKGSRVDSWDTREDMVLMSSWIFVSEDAARGKNQRKGKLWTRVQEQYDATRTENPEGLSVRNENQIKGRWQRLNQYANKWIGAYKEAYRQKTSGMSTTDVENMAHQIYEASGAKFTHLKSCVNIPSGSYSYIGRQPVHARSMKRVTKKVVEARKKSRTTEEGDSVDMNQESPGGGSTIQRPVGRDATKKKGKGKASQSSSISNDFSENIRALTITRNNELEIMRKKVAFDQENFQSMQDHKMLRVLMSKDNLSPAEEDLKARLMAKLYG</sequence>
<name>A0AA38SA16_9ASTR</name>
<dbReference type="PANTHER" id="PTHR45023">
    <property type="match status" value="1"/>
</dbReference>
<protein>
    <recommendedName>
        <fullName evidence="4">Myb-like domain-containing protein</fullName>
    </recommendedName>
</protein>